<dbReference type="AlphaFoldDB" id="A0A8T9Q756"/>
<name>A0A8T9Q756_9BACT</name>
<sequence>MNKFICAAALCCGSALSVRAQTSAGTILLSGAINYNTSTEDRNGVGSFSFNPSSTEDYRYLRLSPSAGFFVADKLVVGLQADFTTSKRTLSQDEYINATGAVMRFTSIDEEKGVTVGPFVRYYQMLGEKLGLYGQLAGGYFYGTYEQRGDYQLRSQQGTSKGGYGRFTPGIVFFPTPKLALELTVGNASYNSGTSKSRYSAGAQEGTERKYSNFQGSFGFQHITVGAAFHLGS</sequence>
<dbReference type="EMBL" id="CP095046">
    <property type="protein sequence ID" value="UOQ73426.1"/>
    <property type="molecule type" value="Genomic_DNA"/>
</dbReference>
<dbReference type="KEGG" id="hcu:MUN79_05615"/>
<dbReference type="Proteomes" id="UP000831796">
    <property type="component" value="Chromosome"/>
</dbReference>
<keyword evidence="3" id="KW-1185">Reference proteome</keyword>
<feature type="signal peptide" evidence="1">
    <location>
        <begin position="1"/>
        <end position="20"/>
    </location>
</feature>
<evidence type="ECO:0000313" key="2">
    <source>
        <dbReference type="EMBL" id="UOQ73426.1"/>
    </source>
</evidence>
<evidence type="ECO:0000313" key="3">
    <source>
        <dbReference type="Proteomes" id="UP000831796"/>
    </source>
</evidence>
<gene>
    <name evidence="2" type="ORF">MUN79_05615</name>
</gene>
<dbReference type="RefSeq" id="WP_244676778.1">
    <property type="nucleotide sequence ID" value="NZ_CP095046.1"/>
</dbReference>
<proteinExistence type="predicted"/>
<evidence type="ECO:0000256" key="1">
    <source>
        <dbReference type="SAM" id="SignalP"/>
    </source>
</evidence>
<keyword evidence="1" id="KW-0732">Signal</keyword>
<reference evidence="2" key="1">
    <citation type="submission" date="2022-04" db="EMBL/GenBank/DDBJ databases">
        <title>Hymenobacter sp. isolated from the air.</title>
        <authorList>
            <person name="Won M."/>
            <person name="Lee C.-M."/>
            <person name="Woen H.-Y."/>
            <person name="Kwon S.-W."/>
        </authorList>
    </citation>
    <scope>NUCLEOTIDE SEQUENCE</scope>
    <source>
        <strain evidence="2">5116S-3</strain>
    </source>
</reference>
<feature type="chain" id="PRO_5035815795" description="Outer membrane protein beta-barrel domain-containing protein" evidence="1">
    <location>
        <begin position="21"/>
        <end position="233"/>
    </location>
</feature>
<organism evidence="2 3">
    <name type="scientific">Hymenobacter cellulosilyticus</name>
    <dbReference type="NCBI Taxonomy" id="2932248"/>
    <lineage>
        <taxon>Bacteria</taxon>
        <taxon>Pseudomonadati</taxon>
        <taxon>Bacteroidota</taxon>
        <taxon>Cytophagia</taxon>
        <taxon>Cytophagales</taxon>
        <taxon>Hymenobacteraceae</taxon>
        <taxon>Hymenobacter</taxon>
    </lineage>
</organism>
<evidence type="ECO:0008006" key="4">
    <source>
        <dbReference type="Google" id="ProtNLM"/>
    </source>
</evidence>
<accession>A0A8T9Q756</accession>
<protein>
    <recommendedName>
        <fullName evidence="4">Outer membrane protein beta-barrel domain-containing protein</fullName>
    </recommendedName>
</protein>